<feature type="active site" evidence="13">
    <location>
        <position position="37"/>
    </location>
</feature>
<dbReference type="InterPro" id="IPR019533">
    <property type="entry name" value="Peptidase_S26"/>
</dbReference>
<dbReference type="EMBL" id="GEDV01006931">
    <property type="protein sequence ID" value="JAP81626.1"/>
    <property type="molecule type" value="Transcribed_RNA"/>
</dbReference>
<sequence>MWRQRFLLVLRRAAFGFPVAVAFVDCVAYVAKVEGVSMQPELNPEPEEFSDYVLLNRWASRSCEVQRGEVVAIKSNMNSCCRSPRDPTQRLIKRVVAVEGDTVRTLGYRERLVTVPRGHCWLEGDNHAHSLDSNRFGPVALGLLVARASHRVWPPRRWGRLESRQPEPGRLLMPR</sequence>
<dbReference type="GO" id="GO:0042720">
    <property type="term" value="C:mitochondrial inner membrane peptidase complex"/>
    <property type="evidence" value="ECO:0007669"/>
    <property type="project" value="InterPro"/>
</dbReference>
<dbReference type="SUPFAM" id="SSF51306">
    <property type="entry name" value="LexA/Signal peptidase"/>
    <property type="match status" value="1"/>
</dbReference>
<feature type="domain" description="Peptidase S26" evidence="14">
    <location>
        <begin position="111"/>
        <end position="153"/>
    </location>
</feature>
<keyword evidence="5 15" id="KW-0645">Protease</keyword>
<dbReference type="CDD" id="cd06530">
    <property type="entry name" value="S26_SPase_I"/>
    <property type="match status" value="1"/>
</dbReference>
<evidence type="ECO:0000256" key="13">
    <source>
        <dbReference type="PIRSR" id="PIRSR600223-1"/>
    </source>
</evidence>
<evidence type="ECO:0000313" key="15">
    <source>
        <dbReference type="EMBL" id="JAP81626.1"/>
    </source>
</evidence>
<dbReference type="InterPro" id="IPR036286">
    <property type="entry name" value="LexA/Signal_pep-like_sf"/>
</dbReference>
<keyword evidence="8" id="KW-0378">Hydrolase</keyword>
<evidence type="ECO:0000256" key="12">
    <source>
        <dbReference type="ARBA" id="ARBA00032718"/>
    </source>
</evidence>
<feature type="domain" description="Peptidase S26" evidence="14">
    <location>
        <begin position="19"/>
        <end position="104"/>
    </location>
</feature>
<evidence type="ECO:0000256" key="8">
    <source>
        <dbReference type="ARBA" id="ARBA00022801"/>
    </source>
</evidence>
<keyword evidence="7" id="KW-0999">Mitochondrion inner membrane</keyword>
<evidence type="ECO:0000256" key="11">
    <source>
        <dbReference type="ARBA" id="ARBA00023136"/>
    </source>
</evidence>
<evidence type="ECO:0000256" key="5">
    <source>
        <dbReference type="ARBA" id="ARBA00022670"/>
    </source>
</evidence>
<keyword evidence="10" id="KW-0496">Mitochondrion</keyword>
<evidence type="ECO:0000256" key="7">
    <source>
        <dbReference type="ARBA" id="ARBA00022792"/>
    </source>
</evidence>
<evidence type="ECO:0000256" key="2">
    <source>
        <dbReference type="ARBA" id="ARBA00007066"/>
    </source>
</evidence>
<proteinExistence type="inferred from homology"/>
<keyword evidence="6" id="KW-0812">Transmembrane</keyword>
<dbReference type="FunFam" id="2.10.109.10:FF:000005">
    <property type="entry name" value="Mitochondrial inner membrane protease subunit"/>
    <property type="match status" value="1"/>
</dbReference>
<dbReference type="PANTHER" id="PTHR46041">
    <property type="entry name" value="MITOCHONDRIAL INNER MEMBRANE PROTEASE SUBUNIT 2"/>
    <property type="match status" value="1"/>
</dbReference>
<dbReference type="PRINTS" id="PR00727">
    <property type="entry name" value="LEADERPTASE"/>
</dbReference>
<dbReference type="GO" id="GO:0004252">
    <property type="term" value="F:serine-type endopeptidase activity"/>
    <property type="evidence" value="ECO:0007669"/>
    <property type="project" value="InterPro"/>
</dbReference>
<evidence type="ECO:0000259" key="14">
    <source>
        <dbReference type="Pfam" id="PF10502"/>
    </source>
</evidence>
<name>A0A131YU04_RHIAP</name>
<evidence type="ECO:0000256" key="6">
    <source>
        <dbReference type="ARBA" id="ARBA00022692"/>
    </source>
</evidence>
<evidence type="ECO:0000256" key="9">
    <source>
        <dbReference type="ARBA" id="ARBA00022989"/>
    </source>
</evidence>
<dbReference type="Gene3D" id="2.10.109.10">
    <property type="entry name" value="Umud Fragment, subunit A"/>
    <property type="match status" value="1"/>
</dbReference>
<keyword evidence="9" id="KW-1133">Transmembrane helix</keyword>
<dbReference type="InterPro" id="IPR000223">
    <property type="entry name" value="Pept_S26A_signal_pept_1"/>
</dbReference>
<dbReference type="GO" id="GO:0006465">
    <property type="term" value="P:signal peptide processing"/>
    <property type="evidence" value="ECO:0007669"/>
    <property type="project" value="InterPro"/>
</dbReference>
<organism evidence="15">
    <name type="scientific">Rhipicephalus appendiculatus</name>
    <name type="common">Brown ear tick</name>
    <dbReference type="NCBI Taxonomy" id="34631"/>
    <lineage>
        <taxon>Eukaryota</taxon>
        <taxon>Metazoa</taxon>
        <taxon>Ecdysozoa</taxon>
        <taxon>Arthropoda</taxon>
        <taxon>Chelicerata</taxon>
        <taxon>Arachnida</taxon>
        <taxon>Acari</taxon>
        <taxon>Parasitiformes</taxon>
        <taxon>Ixodida</taxon>
        <taxon>Ixodoidea</taxon>
        <taxon>Ixodidae</taxon>
        <taxon>Rhipicephalinae</taxon>
        <taxon>Rhipicephalus</taxon>
        <taxon>Rhipicephalus</taxon>
    </lineage>
</organism>
<dbReference type="InterPro" id="IPR037730">
    <property type="entry name" value="IMP2"/>
</dbReference>
<comment type="subunit">
    <text evidence="3">Heterodimer of 2 subunits, IMMPL1 and IMMPL2.</text>
</comment>
<feature type="active site" evidence="13">
    <location>
        <position position="93"/>
    </location>
</feature>
<dbReference type="Pfam" id="PF10502">
    <property type="entry name" value="Peptidase_S26"/>
    <property type="match status" value="2"/>
</dbReference>
<reference evidence="15" key="1">
    <citation type="journal article" date="2016" name="Ticks Tick Borne Dis.">
        <title>De novo assembly and annotation of the salivary gland transcriptome of Rhipicephalus appendiculatus male and female ticks during blood feeding.</title>
        <authorList>
            <person name="de Castro M.H."/>
            <person name="de Klerk D."/>
            <person name="Pienaar R."/>
            <person name="Latif A.A."/>
            <person name="Rees D.J."/>
            <person name="Mans B.J."/>
        </authorList>
    </citation>
    <scope>NUCLEOTIDE SEQUENCE</scope>
    <source>
        <tissue evidence="15">Salivary glands</tissue>
    </source>
</reference>
<comment type="similarity">
    <text evidence="2">Belongs to the peptidase S26 family. IMP2 subfamily.</text>
</comment>
<dbReference type="AlphaFoldDB" id="A0A131YU04"/>
<evidence type="ECO:0000256" key="3">
    <source>
        <dbReference type="ARBA" id="ARBA00011805"/>
    </source>
</evidence>
<comment type="subcellular location">
    <subcellularLocation>
        <location evidence="1">Mitochondrion inner membrane</location>
        <topology evidence="1">Single-pass membrane protein</topology>
    </subcellularLocation>
</comment>
<evidence type="ECO:0000256" key="1">
    <source>
        <dbReference type="ARBA" id="ARBA00004434"/>
    </source>
</evidence>
<keyword evidence="11" id="KW-0472">Membrane</keyword>
<evidence type="ECO:0000256" key="10">
    <source>
        <dbReference type="ARBA" id="ARBA00023128"/>
    </source>
</evidence>
<dbReference type="PANTHER" id="PTHR46041:SF2">
    <property type="entry name" value="MITOCHONDRIAL INNER MEMBRANE PROTEASE SUBUNIT 2"/>
    <property type="match status" value="1"/>
</dbReference>
<dbReference type="GO" id="GO:0006627">
    <property type="term" value="P:protein processing involved in protein targeting to mitochondrion"/>
    <property type="evidence" value="ECO:0007669"/>
    <property type="project" value="InterPro"/>
</dbReference>
<accession>A0A131YU04</accession>
<protein>
    <recommendedName>
        <fullName evidence="4">Mitochondrial inner membrane protease subunit 2</fullName>
    </recommendedName>
    <alternativeName>
        <fullName evidence="12">IMP2-like protein</fullName>
    </alternativeName>
</protein>
<evidence type="ECO:0000256" key="4">
    <source>
        <dbReference type="ARBA" id="ARBA00013650"/>
    </source>
</evidence>